<protein>
    <submittedName>
        <fullName evidence="1">Uncharacterized protein</fullName>
    </submittedName>
</protein>
<dbReference type="AlphaFoldDB" id="A0A6M1LU61"/>
<evidence type="ECO:0000313" key="1">
    <source>
        <dbReference type="EMBL" id="NGM23727.1"/>
    </source>
</evidence>
<organism evidence="1 2">
    <name type="scientific">Falsiroseomonas algicola</name>
    <dbReference type="NCBI Taxonomy" id="2716930"/>
    <lineage>
        <taxon>Bacteria</taxon>
        <taxon>Pseudomonadati</taxon>
        <taxon>Pseudomonadota</taxon>
        <taxon>Alphaproteobacteria</taxon>
        <taxon>Acetobacterales</taxon>
        <taxon>Roseomonadaceae</taxon>
        <taxon>Falsiroseomonas</taxon>
    </lineage>
</organism>
<evidence type="ECO:0000313" key="2">
    <source>
        <dbReference type="Proteomes" id="UP000475385"/>
    </source>
</evidence>
<sequence length="251" mass="26747">MPALSSPLLDLSPDRQAAALLDAGLLAHHALRLREAAGPLLERLGPDARIFGEFVVEQLARLSAQADSLAQAQQEASLTRQERLRIDPLPQIPAARRIAARSPAAAAEEGPTFVEAGTPDFIGHGWYGVEPTAGGVLRWSGQGAWASLLLPALGGGDLVLTVAVHAPFGSTLDMAAEEWVLDGMPLSFEPLSSDGRNGLFFARVRLLERPAGSRATLLLRTTPRTDPAEGPRRDPRALGLGLSWARIERAE</sequence>
<dbReference type="EMBL" id="JAAIKB010000018">
    <property type="protein sequence ID" value="NGM23727.1"/>
    <property type="molecule type" value="Genomic_DNA"/>
</dbReference>
<reference evidence="1 2" key="1">
    <citation type="submission" date="2020-03" db="EMBL/GenBank/DDBJ databases">
        <title>Roseomonas stagni sp. nov., isolated from pond water in Japan.</title>
        <authorList>
            <person name="Furuhata K."/>
            <person name="Miyamoto H."/>
            <person name="Goto K."/>
        </authorList>
    </citation>
    <scope>NUCLEOTIDE SEQUENCE [LARGE SCALE GENOMIC DNA]</scope>
    <source>
        <strain evidence="1 2">PeD5</strain>
    </source>
</reference>
<comment type="caution">
    <text evidence="1">The sequence shown here is derived from an EMBL/GenBank/DDBJ whole genome shotgun (WGS) entry which is preliminary data.</text>
</comment>
<keyword evidence="2" id="KW-1185">Reference proteome</keyword>
<name>A0A6M1LU61_9PROT</name>
<proteinExistence type="predicted"/>
<gene>
    <name evidence="1" type="ORF">G3576_27200</name>
</gene>
<dbReference type="RefSeq" id="WP_164697641.1">
    <property type="nucleotide sequence ID" value="NZ_JAAIKB010000018.1"/>
</dbReference>
<accession>A0A6M1LU61</accession>
<dbReference type="Proteomes" id="UP000475385">
    <property type="component" value="Unassembled WGS sequence"/>
</dbReference>